<proteinExistence type="predicted"/>
<keyword evidence="3" id="KW-1185">Reference proteome</keyword>
<dbReference type="AlphaFoldDB" id="A0A5B7CJV4"/>
<organism evidence="2 3">
    <name type="scientific">Portunus trituberculatus</name>
    <name type="common">Swimming crab</name>
    <name type="synonym">Neptunus trituberculatus</name>
    <dbReference type="NCBI Taxonomy" id="210409"/>
    <lineage>
        <taxon>Eukaryota</taxon>
        <taxon>Metazoa</taxon>
        <taxon>Ecdysozoa</taxon>
        <taxon>Arthropoda</taxon>
        <taxon>Crustacea</taxon>
        <taxon>Multicrustacea</taxon>
        <taxon>Malacostraca</taxon>
        <taxon>Eumalacostraca</taxon>
        <taxon>Eucarida</taxon>
        <taxon>Decapoda</taxon>
        <taxon>Pleocyemata</taxon>
        <taxon>Brachyura</taxon>
        <taxon>Eubrachyura</taxon>
        <taxon>Portunoidea</taxon>
        <taxon>Portunidae</taxon>
        <taxon>Portuninae</taxon>
        <taxon>Portunus</taxon>
    </lineage>
</organism>
<accession>A0A5B7CJV4</accession>
<dbReference type="Proteomes" id="UP000324222">
    <property type="component" value="Unassembled WGS sequence"/>
</dbReference>
<gene>
    <name evidence="2" type="ORF">E2C01_000480</name>
</gene>
<evidence type="ECO:0000313" key="2">
    <source>
        <dbReference type="EMBL" id="MPC07913.1"/>
    </source>
</evidence>
<protein>
    <submittedName>
        <fullName evidence="2">Uncharacterized protein</fullName>
    </submittedName>
</protein>
<sequence length="91" mass="10019">MTDRLMVREQEWPRPLTDARIKFLEVLAVVAVKIIMSTALASWFLVAGQILFAIADITGSSEVLGNRSPLTFIFQALPLVEVLLKGSAAFD</sequence>
<evidence type="ECO:0000313" key="3">
    <source>
        <dbReference type="Proteomes" id="UP000324222"/>
    </source>
</evidence>
<evidence type="ECO:0000256" key="1">
    <source>
        <dbReference type="SAM" id="Phobius"/>
    </source>
</evidence>
<feature type="transmembrane region" description="Helical" evidence="1">
    <location>
        <begin position="21"/>
        <end position="46"/>
    </location>
</feature>
<keyword evidence="1" id="KW-0472">Membrane</keyword>
<reference evidence="2 3" key="1">
    <citation type="submission" date="2019-05" db="EMBL/GenBank/DDBJ databases">
        <title>Another draft genome of Portunus trituberculatus and its Hox gene families provides insights of decapod evolution.</title>
        <authorList>
            <person name="Jeong J.-H."/>
            <person name="Song I."/>
            <person name="Kim S."/>
            <person name="Choi T."/>
            <person name="Kim D."/>
            <person name="Ryu S."/>
            <person name="Kim W."/>
        </authorList>
    </citation>
    <scope>NUCLEOTIDE SEQUENCE [LARGE SCALE GENOMIC DNA]</scope>
    <source>
        <tissue evidence="2">Muscle</tissue>
    </source>
</reference>
<keyword evidence="1" id="KW-0812">Transmembrane</keyword>
<dbReference type="OrthoDB" id="6345205at2759"/>
<name>A0A5B7CJV4_PORTR</name>
<dbReference type="EMBL" id="VSRR010000011">
    <property type="protein sequence ID" value="MPC07913.1"/>
    <property type="molecule type" value="Genomic_DNA"/>
</dbReference>
<keyword evidence="1" id="KW-1133">Transmembrane helix</keyword>
<comment type="caution">
    <text evidence="2">The sequence shown here is derived from an EMBL/GenBank/DDBJ whole genome shotgun (WGS) entry which is preliminary data.</text>
</comment>